<reference evidence="3" key="1">
    <citation type="submission" date="2015-01" db="EMBL/GenBank/DDBJ databases">
        <authorList>
            <person name="Aksoy S."/>
            <person name="Warren W."/>
            <person name="Wilson R.K."/>
        </authorList>
    </citation>
    <scope>NUCLEOTIDE SEQUENCE [LARGE SCALE GENOMIC DNA]</scope>
    <source>
        <strain evidence="3">IAEA</strain>
    </source>
</reference>
<keyword evidence="3" id="KW-1185">Reference proteome</keyword>
<dbReference type="VEuPathDB" id="VectorBase:GPPI023503"/>
<evidence type="ECO:0000256" key="1">
    <source>
        <dbReference type="SAM" id="Phobius"/>
    </source>
</evidence>
<feature type="transmembrane region" description="Helical" evidence="1">
    <location>
        <begin position="39"/>
        <end position="59"/>
    </location>
</feature>
<evidence type="ECO:0000313" key="3">
    <source>
        <dbReference type="Proteomes" id="UP000092460"/>
    </source>
</evidence>
<reference evidence="2" key="2">
    <citation type="submission" date="2020-05" db="UniProtKB">
        <authorList>
            <consortium name="EnsemblMetazoa"/>
        </authorList>
    </citation>
    <scope>IDENTIFICATION</scope>
    <source>
        <strain evidence="2">IAEA</strain>
    </source>
</reference>
<keyword evidence="1" id="KW-0812">Transmembrane</keyword>
<sequence length="75" mass="9289">MQNYREQLLLIQELKIGGELFKFLDNDEHKKEIARLMYYIFKFLYEPLIFYFDFITSMYKDPNLIDSNFNLTQLY</sequence>
<proteinExistence type="predicted"/>
<protein>
    <submittedName>
        <fullName evidence="2">Uncharacterized protein</fullName>
    </submittedName>
</protein>
<dbReference type="EMBL" id="JXJN01010642">
    <property type="status" value="NOT_ANNOTATED_CDS"/>
    <property type="molecule type" value="Genomic_DNA"/>
</dbReference>
<name>A0A1B0BA05_9MUSC</name>
<dbReference type="Proteomes" id="UP000092460">
    <property type="component" value="Unassembled WGS sequence"/>
</dbReference>
<dbReference type="AlphaFoldDB" id="A0A1B0BA05"/>
<dbReference type="EnsemblMetazoa" id="GPPI023503-RA">
    <property type="protein sequence ID" value="GPPI023503-PA"/>
    <property type="gene ID" value="GPPI023503"/>
</dbReference>
<keyword evidence="1" id="KW-1133">Transmembrane helix</keyword>
<organism evidence="2 3">
    <name type="scientific">Glossina palpalis gambiensis</name>
    <dbReference type="NCBI Taxonomy" id="67801"/>
    <lineage>
        <taxon>Eukaryota</taxon>
        <taxon>Metazoa</taxon>
        <taxon>Ecdysozoa</taxon>
        <taxon>Arthropoda</taxon>
        <taxon>Hexapoda</taxon>
        <taxon>Insecta</taxon>
        <taxon>Pterygota</taxon>
        <taxon>Neoptera</taxon>
        <taxon>Endopterygota</taxon>
        <taxon>Diptera</taxon>
        <taxon>Brachycera</taxon>
        <taxon>Muscomorpha</taxon>
        <taxon>Hippoboscoidea</taxon>
        <taxon>Glossinidae</taxon>
        <taxon>Glossina</taxon>
    </lineage>
</organism>
<evidence type="ECO:0000313" key="2">
    <source>
        <dbReference type="EnsemblMetazoa" id="GPPI023503-PA"/>
    </source>
</evidence>
<keyword evidence="1" id="KW-0472">Membrane</keyword>
<accession>A0A1B0BA05</accession>